<keyword evidence="3" id="KW-1185">Reference proteome</keyword>
<gene>
    <name evidence="2" type="ORF">M413DRAFT_21151</name>
</gene>
<reference evidence="3" key="2">
    <citation type="submission" date="2015-01" db="EMBL/GenBank/DDBJ databases">
        <title>Evolutionary Origins and Diversification of the Mycorrhizal Mutualists.</title>
        <authorList>
            <consortium name="DOE Joint Genome Institute"/>
            <consortium name="Mycorrhizal Genomics Consortium"/>
            <person name="Kohler A."/>
            <person name="Kuo A."/>
            <person name="Nagy L.G."/>
            <person name="Floudas D."/>
            <person name="Copeland A."/>
            <person name="Barry K.W."/>
            <person name="Cichocki N."/>
            <person name="Veneault-Fourrey C."/>
            <person name="LaButti K."/>
            <person name="Lindquist E.A."/>
            <person name="Lipzen A."/>
            <person name="Lundell T."/>
            <person name="Morin E."/>
            <person name="Murat C."/>
            <person name="Riley R."/>
            <person name="Ohm R."/>
            <person name="Sun H."/>
            <person name="Tunlid A."/>
            <person name="Henrissat B."/>
            <person name="Grigoriev I.V."/>
            <person name="Hibbett D.S."/>
            <person name="Martin F."/>
        </authorList>
    </citation>
    <scope>NUCLEOTIDE SEQUENCE [LARGE SCALE GENOMIC DNA]</scope>
    <source>
        <strain evidence="3">h7</strain>
    </source>
</reference>
<evidence type="ECO:0000313" key="3">
    <source>
        <dbReference type="Proteomes" id="UP000053424"/>
    </source>
</evidence>
<protein>
    <submittedName>
        <fullName evidence="2">Uncharacterized protein</fullName>
    </submittedName>
</protein>
<reference evidence="2 3" key="1">
    <citation type="submission" date="2014-04" db="EMBL/GenBank/DDBJ databases">
        <authorList>
            <consortium name="DOE Joint Genome Institute"/>
            <person name="Kuo A."/>
            <person name="Gay G."/>
            <person name="Dore J."/>
            <person name="Kohler A."/>
            <person name="Nagy L.G."/>
            <person name="Floudas D."/>
            <person name="Copeland A."/>
            <person name="Barry K.W."/>
            <person name="Cichocki N."/>
            <person name="Veneault-Fourrey C."/>
            <person name="LaButti K."/>
            <person name="Lindquist E.A."/>
            <person name="Lipzen A."/>
            <person name="Lundell T."/>
            <person name="Morin E."/>
            <person name="Murat C."/>
            <person name="Sun H."/>
            <person name="Tunlid A."/>
            <person name="Henrissat B."/>
            <person name="Grigoriev I.V."/>
            <person name="Hibbett D.S."/>
            <person name="Martin F."/>
            <person name="Nordberg H.P."/>
            <person name="Cantor M.N."/>
            <person name="Hua S.X."/>
        </authorList>
    </citation>
    <scope>NUCLEOTIDE SEQUENCE [LARGE SCALE GENOMIC DNA]</scope>
    <source>
        <strain evidence="3">h7</strain>
    </source>
</reference>
<dbReference type="Proteomes" id="UP000053424">
    <property type="component" value="Unassembled WGS sequence"/>
</dbReference>
<dbReference type="EMBL" id="KN831768">
    <property type="protein sequence ID" value="KIM48840.1"/>
    <property type="molecule type" value="Genomic_DNA"/>
</dbReference>
<proteinExistence type="predicted"/>
<feature type="region of interest" description="Disordered" evidence="1">
    <location>
        <begin position="94"/>
        <end position="146"/>
    </location>
</feature>
<name>A0A0C3CJF0_HEBCY</name>
<dbReference type="AlphaFoldDB" id="A0A0C3CJF0"/>
<feature type="region of interest" description="Disordered" evidence="1">
    <location>
        <begin position="203"/>
        <end position="228"/>
    </location>
</feature>
<sequence length="276" mass="29951">MRQTGVCRSRAAKAWSFLTASTFEISRIYLARPTTSGSCFDATLERTNKRDASELESETSCDHDIPSPLGRWLLRKPKLELLNLERKPLHLLNDCEGKPSQTPGFGIPSDHSTPPITPFDQIMHTPLQPPELPRPQTRKTPNSNASDCALPLVGPIYYLSTVLTSGLPGAPAPSPNTVRRFSVVAPPNATPMRAPRRLSYTRTSGVGRTTLPPNSVRMATSPSDNPRTCTDSSILLASPVAIRSSNSSPSIKKRWPQDPLLSPLQVGSPPGVMNVA</sequence>
<evidence type="ECO:0000256" key="1">
    <source>
        <dbReference type="SAM" id="MobiDB-lite"/>
    </source>
</evidence>
<evidence type="ECO:0000313" key="2">
    <source>
        <dbReference type="EMBL" id="KIM48840.1"/>
    </source>
</evidence>
<accession>A0A0C3CJF0</accession>
<organism evidence="2 3">
    <name type="scientific">Hebeloma cylindrosporum</name>
    <dbReference type="NCBI Taxonomy" id="76867"/>
    <lineage>
        <taxon>Eukaryota</taxon>
        <taxon>Fungi</taxon>
        <taxon>Dikarya</taxon>
        <taxon>Basidiomycota</taxon>
        <taxon>Agaricomycotina</taxon>
        <taxon>Agaricomycetes</taxon>
        <taxon>Agaricomycetidae</taxon>
        <taxon>Agaricales</taxon>
        <taxon>Agaricineae</taxon>
        <taxon>Hymenogastraceae</taxon>
        <taxon>Hebeloma</taxon>
    </lineage>
</organism>
<feature type="region of interest" description="Disordered" evidence="1">
    <location>
        <begin position="244"/>
        <end position="276"/>
    </location>
</feature>
<dbReference type="HOGENOM" id="CLU_1008505_0_0_1"/>
<dbReference type="OrthoDB" id="10006572at2759"/>